<dbReference type="Proteomes" id="UP000774326">
    <property type="component" value="Unassembled WGS sequence"/>
</dbReference>
<dbReference type="EMBL" id="JAEUBG010001129">
    <property type="protein sequence ID" value="KAH3686927.1"/>
    <property type="molecule type" value="Genomic_DNA"/>
</dbReference>
<gene>
    <name evidence="1" type="ORF">WICPIJ_002088</name>
</gene>
<accession>A0A9P8Q9L5</accession>
<protein>
    <submittedName>
        <fullName evidence="1">Uncharacterized protein</fullName>
    </submittedName>
</protein>
<evidence type="ECO:0000313" key="2">
    <source>
        <dbReference type="Proteomes" id="UP000774326"/>
    </source>
</evidence>
<reference evidence="1" key="2">
    <citation type="submission" date="2021-01" db="EMBL/GenBank/DDBJ databases">
        <authorList>
            <person name="Schikora-Tamarit M.A."/>
        </authorList>
    </citation>
    <scope>NUCLEOTIDE SEQUENCE</scope>
    <source>
        <strain evidence="1">CBS2887</strain>
    </source>
</reference>
<keyword evidence="2" id="KW-1185">Reference proteome</keyword>
<evidence type="ECO:0000313" key="1">
    <source>
        <dbReference type="EMBL" id="KAH3686927.1"/>
    </source>
</evidence>
<proteinExistence type="predicted"/>
<dbReference type="AlphaFoldDB" id="A0A9P8Q9L5"/>
<name>A0A9P8Q9L5_WICPI</name>
<sequence>MTLEDIPEEPEAPRYTDRNSEVVLVVASEGSKFGGCCLDVAAKKLHLIEDIYGKDKFLLFCESLLLKLTPSKVSFSARIDVDVQNFLQEKSQANNYLADFASTKSFNMKQSLKIIDELMDDNGVLGNTIYPLLTELKSNKDLYMAVWPYLHLLNPTRMTT</sequence>
<reference evidence="1" key="1">
    <citation type="journal article" date="2021" name="Open Biol.">
        <title>Shared evolutionary footprints suggest mitochondrial oxidative damage underlies multiple complex I losses in fungi.</title>
        <authorList>
            <person name="Schikora-Tamarit M.A."/>
            <person name="Marcet-Houben M."/>
            <person name="Nosek J."/>
            <person name="Gabaldon T."/>
        </authorList>
    </citation>
    <scope>NUCLEOTIDE SEQUENCE</scope>
    <source>
        <strain evidence="1">CBS2887</strain>
    </source>
</reference>
<organism evidence="1 2">
    <name type="scientific">Wickerhamomyces pijperi</name>
    <name type="common">Yeast</name>
    <name type="synonym">Pichia pijperi</name>
    <dbReference type="NCBI Taxonomy" id="599730"/>
    <lineage>
        <taxon>Eukaryota</taxon>
        <taxon>Fungi</taxon>
        <taxon>Dikarya</taxon>
        <taxon>Ascomycota</taxon>
        <taxon>Saccharomycotina</taxon>
        <taxon>Saccharomycetes</taxon>
        <taxon>Phaffomycetales</taxon>
        <taxon>Wickerhamomycetaceae</taxon>
        <taxon>Wickerhamomyces</taxon>
    </lineage>
</organism>
<comment type="caution">
    <text evidence="1">The sequence shown here is derived from an EMBL/GenBank/DDBJ whole genome shotgun (WGS) entry which is preliminary data.</text>
</comment>